<evidence type="ECO:0000256" key="1">
    <source>
        <dbReference type="ARBA" id="ARBA00008645"/>
    </source>
</evidence>
<evidence type="ECO:0000259" key="2">
    <source>
        <dbReference type="Pfam" id="PF01738"/>
    </source>
</evidence>
<dbReference type="AlphaFoldDB" id="A0A9X1NIT7"/>
<proteinExistence type="inferred from homology"/>
<sequence>MTDFSPVHAELVDRVPLGPDSRIEEKVVTYDHNGTSLRGFLVNDTAIPAPKPAVVIVHDWRGLTEYPKARAHMLARLGYLVFCADVYGGGRQFEKDEDCEAEAGKYYNDLPLLRARVGAAYDLVLMHSQTDSKRIAVIGYCFGGSAALEFARTGVPLAATVSFHGGLIAHEPADVDKITGPLLILTGGADPVVPDEDVVKFQEELRTKEGLDWTVTTYSGAPHAFTLPGIPMYRELADRRSWRAMLDLFGETLAK</sequence>
<dbReference type="GO" id="GO:0016787">
    <property type="term" value="F:hydrolase activity"/>
    <property type="evidence" value="ECO:0007669"/>
    <property type="project" value="UniProtKB-KW"/>
</dbReference>
<dbReference type="PANTHER" id="PTHR22946:SF0">
    <property type="entry name" value="DIENELACTONE HYDROLASE DOMAIN-CONTAINING PROTEIN"/>
    <property type="match status" value="1"/>
</dbReference>
<keyword evidence="3" id="KW-0378">Hydrolase</keyword>
<accession>A0A9X1NIT7</accession>
<protein>
    <submittedName>
        <fullName evidence="3">Dienelactone hydrolase family protein</fullName>
    </submittedName>
</protein>
<dbReference type="InterPro" id="IPR002925">
    <property type="entry name" value="Dienelactn_hydro"/>
</dbReference>
<dbReference type="EMBL" id="JAJOMB010000025">
    <property type="protein sequence ID" value="MCD5315832.1"/>
    <property type="molecule type" value="Genomic_DNA"/>
</dbReference>
<dbReference type="RefSeq" id="WP_231448653.1">
    <property type="nucleotide sequence ID" value="NZ_JAJOMB010000025.1"/>
</dbReference>
<dbReference type="InterPro" id="IPR050261">
    <property type="entry name" value="FrsA_esterase"/>
</dbReference>
<keyword evidence="4" id="KW-1185">Reference proteome</keyword>
<organism evidence="3 4">
    <name type="scientific">Kineosporia babensis</name>
    <dbReference type="NCBI Taxonomy" id="499548"/>
    <lineage>
        <taxon>Bacteria</taxon>
        <taxon>Bacillati</taxon>
        <taxon>Actinomycetota</taxon>
        <taxon>Actinomycetes</taxon>
        <taxon>Kineosporiales</taxon>
        <taxon>Kineosporiaceae</taxon>
        <taxon>Kineosporia</taxon>
    </lineage>
</organism>
<dbReference type="Gene3D" id="3.40.50.1820">
    <property type="entry name" value="alpha/beta hydrolase"/>
    <property type="match status" value="1"/>
</dbReference>
<dbReference type="Pfam" id="PF01738">
    <property type="entry name" value="DLH"/>
    <property type="match status" value="1"/>
</dbReference>
<gene>
    <name evidence="3" type="ORF">LR394_33555</name>
</gene>
<evidence type="ECO:0000313" key="3">
    <source>
        <dbReference type="EMBL" id="MCD5315832.1"/>
    </source>
</evidence>
<dbReference type="InterPro" id="IPR029058">
    <property type="entry name" value="AB_hydrolase_fold"/>
</dbReference>
<name>A0A9X1NIT7_9ACTN</name>
<feature type="domain" description="Dienelactone hydrolase" evidence="2">
    <location>
        <begin position="39"/>
        <end position="252"/>
    </location>
</feature>
<comment type="similarity">
    <text evidence="1">Belongs to the AB hydrolase superfamily.</text>
</comment>
<dbReference type="Proteomes" id="UP001138997">
    <property type="component" value="Unassembled WGS sequence"/>
</dbReference>
<comment type="caution">
    <text evidence="3">The sequence shown here is derived from an EMBL/GenBank/DDBJ whole genome shotgun (WGS) entry which is preliminary data.</text>
</comment>
<dbReference type="PANTHER" id="PTHR22946">
    <property type="entry name" value="DIENELACTONE HYDROLASE DOMAIN-CONTAINING PROTEIN-RELATED"/>
    <property type="match status" value="1"/>
</dbReference>
<evidence type="ECO:0000313" key="4">
    <source>
        <dbReference type="Proteomes" id="UP001138997"/>
    </source>
</evidence>
<reference evidence="3" key="1">
    <citation type="submission" date="2021-11" db="EMBL/GenBank/DDBJ databases">
        <title>Streptomyces corallinus and Kineosporia corallina sp. nov., two new coral-derived marine actinobacteria.</title>
        <authorList>
            <person name="Buangrab K."/>
            <person name="Sutthacheep M."/>
            <person name="Yeemin T."/>
            <person name="Harunari E."/>
            <person name="Igarashi Y."/>
            <person name="Sripreechasak P."/>
            <person name="Kanchanasin P."/>
            <person name="Tanasupawat S."/>
            <person name="Phongsopitanun W."/>
        </authorList>
    </citation>
    <scope>NUCLEOTIDE SEQUENCE</scope>
    <source>
        <strain evidence="3">JCM 31032</strain>
    </source>
</reference>
<dbReference type="SUPFAM" id="SSF53474">
    <property type="entry name" value="alpha/beta-Hydrolases"/>
    <property type="match status" value="1"/>
</dbReference>